<name>A0A1X2EFV7_9MYCO</name>
<dbReference type="AlphaFoldDB" id="A0A1X2EFV7"/>
<protein>
    <submittedName>
        <fullName evidence="1">Uncharacterized protein</fullName>
    </submittedName>
</protein>
<organism evidence="1 2">
    <name type="scientific">Mycolicibacillus trivialis</name>
    <dbReference type="NCBI Taxonomy" id="1798"/>
    <lineage>
        <taxon>Bacteria</taxon>
        <taxon>Bacillati</taxon>
        <taxon>Actinomycetota</taxon>
        <taxon>Actinomycetes</taxon>
        <taxon>Mycobacteriales</taxon>
        <taxon>Mycobacteriaceae</taxon>
        <taxon>Mycolicibacillus</taxon>
    </lineage>
</organism>
<evidence type="ECO:0000313" key="2">
    <source>
        <dbReference type="Proteomes" id="UP000193090"/>
    </source>
</evidence>
<comment type="caution">
    <text evidence="1">The sequence shown here is derived from an EMBL/GenBank/DDBJ whole genome shotgun (WGS) entry which is preliminary data.</text>
</comment>
<dbReference type="EMBL" id="LQPZ01000041">
    <property type="protein sequence ID" value="ORX00605.1"/>
    <property type="molecule type" value="Genomic_DNA"/>
</dbReference>
<sequence length="157" mass="17366">MLISGKGFGEGYGQSVAEAVIAYQRTALNLILARRRRMFLVVHQLATRLGPVRVRGSDSALVRAQLAIVRDLIIAGHDESKALLIALAPLFGDASMKGVWLDLRRSGPNLMKATVQDGEGRFDVRLRHQGGRERRRSEVSRRLQLGKVTAASSRRPR</sequence>
<proteinExistence type="predicted"/>
<keyword evidence="2" id="KW-1185">Reference proteome</keyword>
<gene>
    <name evidence="1" type="ORF">AWC30_15255</name>
</gene>
<evidence type="ECO:0000313" key="1">
    <source>
        <dbReference type="EMBL" id="ORX00605.1"/>
    </source>
</evidence>
<dbReference type="Proteomes" id="UP000193090">
    <property type="component" value="Unassembled WGS sequence"/>
</dbReference>
<accession>A0A1X2EFV7</accession>
<reference evidence="1 2" key="1">
    <citation type="submission" date="2016-01" db="EMBL/GenBank/DDBJ databases">
        <title>The new phylogeny of the genus Mycobacterium.</title>
        <authorList>
            <person name="Tarcisio F."/>
            <person name="Conor M."/>
            <person name="Antonella G."/>
            <person name="Elisabetta G."/>
            <person name="Giulia F.S."/>
            <person name="Sara T."/>
            <person name="Anna F."/>
            <person name="Clotilde B."/>
            <person name="Roberto B."/>
            <person name="Veronica D.S."/>
            <person name="Fabio R."/>
            <person name="Monica P."/>
            <person name="Olivier J."/>
            <person name="Enrico T."/>
            <person name="Nicola S."/>
        </authorList>
    </citation>
    <scope>NUCLEOTIDE SEQUENCE [LARGE SCALE GENOMIC DNA]</scope>
    <source>
        <strain evidence="1 2">DSM 44153</strain>
    </source>
</reference>